<dbReference type="Gene3D" id="3.40.50.1110">
    <property type="entry name" value="SGNH hydrolase"/>
    <property type="match status" value="1"/>
</dbReference>
<dbReference type="InterPro" id="IPR036514">
    <property type="entry name" value="SGNH_hydro_sf"/>
</dbReference>
<evidence type="ECO:0000259" key="2">
    <source>
        <dbReference type="Pfam" id="PF13472"/>
    </source>
</evidence>
<name>A0ABU8LPT6_9MICO</name>
<gene>
    <name evidence="3" type="ORF">WDU96_01520</name>
</gene>
<dbReference type="InterPro" id="IPR013830">
    <property type="entry name" value="SGNH_hydro"/>
</dbReference>
<reference evidence="3 4" key="1">
    <citation type="submission" date="2024-02" db="EMBL/GenBank/DDBJ databases">
        <authorList>
            <person name="Saticioglu I.B."/>
        </authorList>
    </citation>
    <scope>NUCLEOTIDE SEQUENCE [LARGE SCALE GENOMIC DNA]</scope>
    <source>
        <strain evidence="3 4">Mu-86</strain>
    </source>
</reference>
<keyword evidence="1" id="KW-0732">Signal</keyword>
<sequence>MMSYPRTLVGAMTGFMILALSACSTPEPTPTAEPVVTETVETPKAEVADSLAVIGDSMSLAVAACDTAKACVEASWAVGTDPEVNSIAERLSAVTGKQPQTTAVARIGAGVAYAEQAVLSIRATKADIVLVLLGANDACAASTDDVTTPEEFDASYSELLSGVHNELPDAELVAYSVPDLLWLWQLGRDDPETVSLWGQSPSCRSLLADADSDEPEDVERRDAIDAVIDEYNASIQEACSLIERCTFDDYAVHDVEFTAEDVSPLDHFHASLSGQATLAEAAWPAAEVALEKWDSRR</sequence>
<dbReference type="RefSeq" id="WP_337336715.1">
    <property type="nucleotide sequence ID" value="NZ_JBBDGL010000001.1"/>
</dbReference>
<dbReference type="Proteomes" id="UP001368654">
    <property type="component" value="Unassembled WGS sequence"/>
</dbReference>
<dbReference type="CDD" id="cd00229">
    <property type="entry name" value="SGNH_hydrolase"/>
    <property type="match status" value="1"/>
</dbReference>
<evidence type="ECO:0000256" key="1">
    <source>
        <dbReference type="SAM" id="SignalP"/>
    </source>
</evidence>
<dbReference type="EMBL" id="JBBDGL010000001">
    <property type="protein sequence ID" value="MEJ1154275.1"/>
    <property type="molecule type" value="Genomic_DNA"/>
</dbReference>
<organism evidence="3 4">
    <name type="scientific">Microbacterium marmarense</name>
    <dbReference type="NCBI Taxonomy" id="3122051"/>
    <lineage>
        <taxon>Bacteria</taxon>
        <taxon>Bacillati</taxon>
        <taxon>Actinomycetota</taxon>
        <taxon>Actinomycetes</taxon>
        <taxon>Micrococcales</taxon>
        <taxon>Microbacteriaceae</taxon>
        <taxon>Microbacterium</taxon>
    </lineage>
</organism>
<proteinExistence type="predicted"/>
<evidence type="ECO:0000313" key="3">
    <source>
        <dbReference type="EMBL" id="MEJ1154275.1"/>
    </source>
</evidence>
<dbReference type="SUPFAM" id="SSF52266">
    <property type="entry name" value="SGNH hydrolase"/>
    <property type="match status" value="1"/>
</dbReference>
<accession>A0ABU8LPT6</accession>
<keyword evidence="4" id="KW-1185">Reference proteome</keyword>
<protein>
    <submittedName>
        <fullName evidence="3">SGNH/GDSL hydrolase family protein</fullName>
    </submittedName>
</protein>
<dbReference type="Pfam" id="PF13472">
    <property type="entry name" value="Lipase_GDSL_2"/>
    <property type="match status" value="1"/>
</dbReference>
<feature type="chain" id="PRO_5046473633" evidence="1">
    <location>
        <begin position="23"/>
        <end position="297"/>
    </location>
</feature>
<keyword evidence="3" id="KW-0378">Hydrolase</keyword>
<evidence type="ECO:0000313" key="4">
    <source>
        <dbReference type="Proteomes" id="UP001368654"/>
    </source>
</evidence>
<feature type="domain" description="SGNH hydrolase-type esterase" evidence="2">
    <location>
        <begin position="67"/>
        <end position="275"/>
    </location>
</feature>
<dbReference type="GO" id="GO:0016787">
    <property type="term" value="F:hydrolase activity"/>
    <property type="evidence" value="ECO:0007669"/>
    <property type="project" value="UniProtKB-KW"/>
</dbReference>
<feature type="signal peptide" evidence="1">
    <location>
        <begin position="1"/>
        <end position="22"/>
    </location>
</feature>
<dbReference type="PROSITE" id="PS51257">
    <property type="entry name" value="PROKAR_LIPOPROTEIN"/>
    <property type="match status" value="1"/>
</dbReference>
<comment type="caution">
    <text evidence="3">The sequence shown here is derived from an EMBL/GenBank/DDBJ whole genome shotgun (WGS) entry which is preliminary data.</text>
</comment>